<evidence type="ECO:0000256" key="2">
    <source>
        <dbReference type="ARBA" id="ARBA00022475"/>
    </source>
</evidence>
<dbReference type="EMBL" id="BMAW01009037">
    <property type="protein sequence ID" value="GFT11704.1"/>
    <property type="molecule type" value="Genomic_DNA"/>
</dbReference>
<dbReference type="PANTHER" id="PTHR42643">
    <property type="entry name" value="IONOTROPIC RECEPTOR 20A-RELATED"/>
    <property type="match status" value="1"/>
</dbReference>
<organism evidence="9 10">
    <name type="scientific">Nephila pilipes</name>
    <name type="common">Giant wood spider</name>
    <name type="synonym">Nephila maculata</name>
    <dbReference type="NCBI Taxonomy" id="299642"/>
    <lineage>
        <taxon>Eukaryota</taxon>
        <taxon>Metazoa</taxon>
        <taxon>Ecdysozoa</taxon>
        <taxon>Arthropoda</taxon>
        <taxon>Chelicerata</taxon>
        <taxon>Arachnida</taxon>
        <taxon>Araneae</taxon>
        <taxon>Araneomorphae</taxon>
        <taxon>Entelegynae</taxon>
        <taxon>Araneoidea</taxon>
        <taxon>Nephilidae</taxon>
        <taxon>Nephila</taxon>
    </lineage>
</organism>
<sequence>MNHSQRIAVVVVPVRNVLEVNRSEDGEIKFHYLEGLFLQEVGLQYDIMFPENNAYGDEQPNGTWTGMIGMLQKEAADPAFTYISTSVLQRKEGRWLVSTYSYSELTFVSLIPEDVRPLFAFLYPFGLVMWVCLLVTLISMSFLFSKFQRGKFSTTVSFFKLFPSILLQPLSISNYSLESNILQLFWGLFAMVISFSYSATLLSFLIQPSKPNYIRSFSELSSAVQRSTHKAVFAKFSNVFFLNSGIDHL</sequence>
<dbReference type="OrthoDB" id="6437138at2759"/>
<dbReference type="InterPro" id="IPR052192">
    <property type="entry name" value="Insect_Ionotropic_Sensory_Rcpt"/>
</dbReference>
<evidence type="ECO:0000256" key="5">
    <source>
        <dbReference type="ARBA" id="ARBA00023136"/>
    </source>
</evidence>
<keyword evidence="7" id="KW-0325">Glycoprotein</keyword>
<evidence type="ECO:0000256" key="4">
    <source>
        <dbReference type="ARBA" id="ARBA00022989"/>
    </source>
</evidence>
<gene>
    <name evidence="9" type="primary">AVEN_228378_1</name>
    <name evidence="9" type="ORF">NPIL_59141</name>
</gene>
<keyword evidence="4 8" id="KW-1133">Transmembrane helix</keyword>
<evidence type="ECO:0000256" key="1">
    <source>
        <dbReference type="ARBA" id="ARBA00004651"/>
    </source>
</evidence>
<evidence type="ECO:0000256" key="6">
    <source>
        <dbReference type="ARBA" id="ARBA00023170"/>
    </source>
</evidence>
<name>A0A8X6NGA8_NEPPI</name>
<dbReference type="SUPFAM" id="SSF53850">
    <property type="entry name" value="Periplasmic binding protein-like II"/>
    <property type="match status" value="1"/>
</dbReference>
<comment type="caution">
    <text evidence="9">The sequence shown here is derived from an EMBL/GenBank/DDBJ whole genome shotgun (WGS) entry which is preliminary data.</text>
</comment>
<feature type="transmembrane region" description="Helical" evidence="8">
    <location>
        <begin position="184"/>
        <end position="206"/>
    </location>
</feature>
<keyword evidence="10" id="KW-1185">Reference proteome</keyword>
<evidence type="ECO:0000256" key="8">
    <source>
        <dbReference type="SAM" id="Phobius"/>
    </source>
</evidence>
<dbReference type="PANTHER" id="PTHR42643:SF38">
    <property type="entry name" value="IONOTROPIC RECEPTOR 100A"/>
    <property type="match status" value="1"/>
</dbReference>
<dbReference type="Gene3D" id="1.10.287.70">
    <property type="match status" value="1"/>
</dbReference>
<reference evidence="9" key="1">
    <citation type="submission" date="2020-08" db="EMBL/GenBank/DDBJ databases">
        <title>Multicomponent nature underlies the extraordinary mechanical properties of spider dragline silk.</title>
        <authorList>
            <person name="Kono N."/>
            <person name="Nakamura H."/>
            <person name="Mori M."/>
            <person name="Yoshida Y."/>
            <person name="Ohtoshi R."/>
            <person name="Malay A.D."/>
            <person name="Moran D.A.P."/>
            <person name="Tomita M."/>
            <person name="Numata K."/>
            <person name="Arakawa K."/>
        </authorList>
    </citation>
    <scope>NUCLEOTIDE SEQUENCE</scope>
</reference>
<protein>
    <submittedName>
        <fullName evidence="9">Uncharacterized protein</fullName>
    </submittedName>
</protein>
<keyword evidence="6" id="KW-0675">Receptor</keyword>
<feature type="non-terminal residue" evidence="9">
    <location>
        <position position="249"/>
    </location>
</feature>
<proteinExistence type="predicted"/>
<accession>A0A8X6NGA8</accession>
<dbReference type="AlphaFoldDB" id="A0A8X6NGA8"/>
<comment type="subcellular location">
    <subcellularLocation>
        <location evidence="1">Cell membrane</location>
        <topology evidence="1">Multi-pass membrane protein</topology>
    </subcellularLocation>
</comment>
<dbReference type="GO" id="GO:0005886">
    <property type="term" value="C:plasma membrane"/>
    <property type="evidence" value="ECO:0007669"/>
    <property type="project" value="UniProtKB-SubCell"/>
</dbReference>
<feature type="transmembrane region" description="Helical" evidence="8">
    <location>
        <begin position="121"/>
        <end position="144"/>
    </location>
</feature>
<dbReference type="Gene3D" id="3.40.190.10">
    <property type="entry name" value="Periplasmic binding protein-like II"/>
    <property type="match status" value="1"/>
</dbReference>
<keyword evidence="3 8" id="KW-0812">Transmembrane</keyword>
<evidence type="ECO:0000256" key="3">
    <source>
        <dbReference type="ARBA" id="ARBA00022692"/>
    </source>
</evidence>
<evidence type="ECO:0000256" key="7">
    <source>
        <dbReference type="ARBA" id="ARBA00023180"/>
    </source>
</evidence>
<keyword evidence="5 8" id="KW-0472">Membrane</keyword>
<evidence type="ECO:0000313" key="9">
    <source>
        <dbReference type="EMBL" id="GFT11704.1"/>
    </source>
</evidence>
<dbReference type="Proteomes" id="UP000887013">
    <property type="component" value="Unassembled WGS sequence"/>
</dbReference>
<evidence type="ECO:0000313" key="10">
    <source>
        <dbReference type="Proteomes" id="UP000887013"/>
    </source>
</evidence>
<keyword evidence="2" id="KW-1003">Cell membrane</keyword>